<dbReference type="Pfam" id="PF00225">
    <property type="entry name" value="Kinesin"/>
    <property type="match status" value="1"/>
</dbReference>
<evidence type="ECO:0000256" key="2">
    <source>
        <dbReference type="ARBA" id="ARBA00020751"/>
    </source>
</evidence>
<evidence type="ECO:0000256" key="3">
    <source>
        <dbReference type="ARBA" id="ARBA00022448"/>
    </source>
</evidence>
<dbReference type="GO" id="GO:0005524">
    <property type="term" value="F:ATP binding"/>
    <property type="evidence" value="ECO:0007669"/>
    <property type="project" value="UniProtKB-UniRule"/>
</dbReference>
<dbReference type="InterPro" id="IPR019821">
    <property type="entry name" value="Kinesin_motor_CS"/>
</dbReference>
<keyword evidence="3" id="KW-0813">Transport</keyword>
<dbReference type="FunFam" id="3.40.850.10:FF:000047">
    <property type="entry name" value="Kinesin family protein"/>
    <property type="match status" value="1"/>
</dbReference>
<dbReference type="InterPro" id="IPR001752">
    <property type="entry name" value="Kinesin_motor_dom"/>
</dbReference>
<dbReference type="InterPro" id="IPR036961">
    <property type="entry name" value="Kinesin_motor_dom_sf"/>
</dbReference>
<dbReference type="GO" id="GO:0008017">
    <property type="term" value="F:microtubule binding"/>
    <property type="evidence" value="ECO:0007669"/>
    <property type="project" value="InterPro"/>
</dbReference>
<dbReference type="Gene3D" id="2.30.29.30">
    <property type="entry name" value="Pleckstrin-homology domain (PH domain)/Phosphotyrosine-binding domain (PTB)"/>
    <property type="match status" value="1"/>
</dbReference>
<dbReference type="GO" id="GO:0008574">
    <property type="term" value="F:plus-end-directed microtubule motor activity"/>
    <property type="evidence" value="ECO:0007669"/>
    <property type="project" value="UniProtKB-ARBA"/>
</dbReference>
<keyword evidence="18" id="KW-1185">Reference proteome</keyword>
<feature type="domain" description="FHA" evidence="15">
    <location>
        <begin position="478"/>
        <end position="529"/>
    </location>
</feature>
<dbReference type="InParanoid" id="A0A167KTY2"/>
<keyword evidence="6 11" id="KW-0547">Nucleotide-binding</keyword>
<dbReference type="RefSeq" id="XP_018286917.1">
    <property type="nucleotide sequence ID" value="XM_018443940.1"/>
</dbReference>
<dbReference type="Gene3D" id="6.10.250.2520">
    <property type="match status" value="1"/>
</dbReference>
<feature type="non-terminal residue" evidence="17">
    <location>
        <position position="1"/>
    </location>
</feature>
<dbReference type="CDD" id="cd22705">
    <property type="entry name" value="FHA_KIF1"/>
    <property type="match status" value="1"/>
</dbReference>
<evidence type="ECO:0000256" key="7">
    <source>
        <dbReference type="ARBA" id="ARBA00022840"/>
    </source>
</evidence>
<dbReference type="PROSITE" id="PS50003">
    <property type="entry name" value="PH_DOMAIN"/>
    <property type="match status" value="1"/>
</dbReference>
<feature type="domain" description="Kinesin motor" evidence="16">
    <location>
        <begin position="1"/>
        <end position="336"/>
    </location>
</feature>
<organism evidence="17 18">
    <name type="scientific">Phycomyces blakesleeanus (strain ATCC 8743b / DSM 1359 / FGSC 10004 / NBRC 33097 / NRRL 1555)</name>
    <dbReference type="NCBI Taxonomy" id="763407"/>
    <lineage>
        <taxon>Eukaryota</taxon>
        <taxon>Fungi</taxon>
        <taxon>Fungi incertae sedis</taxon>
        <taxon>Mucoromycota</taxon>
        <taxon>Mucoromycotina</taxon>
        <taxon>Mucoromycetes</taxon>
        <taxon>Mucorales</taxon>
        <taxon>Phycomycetaceae</taxon>
        <taxon>Phycomyces</taxon>
    </lineage>
</organism>
<dbReference type="Proteomes" id="UP000077315">
    <property type="component" value="Unassembled WGS sequence"/>
</dbReference>
<protein>
    <recommendedName>
        <fullName evidence="2">Kinesin-like protein unc-104</fullName>
    </recommendedName>
</protein>
<dbReference type="Gene3D" id="3.40.850.10">
    <property type="entry name" value="Kinesin motor domain"/>
    <property type="match status" value="1"/>
</dbReference>
<evidence type="ECO:0000256" key="13">
    <source>
        <dbReference type="SAM" id="MobiDB-lite"/>
    </source>
</evidence>
<evidence type="ECO:0000256" key="1">
    <source>
        <dbReference type="ARBA" id="ARBA00004245"/>
    </source>
</evidence>
<dbReference type="STRING" id="763407.A0A167KTY2"/>
<dbReference type="InterPro" id="IPR022140">
    <property type="entry name" value="Kinesin-like_KIF1-typ"/>
</dbReference>
<evidence type="ECO:0000256" key="6">
    <source>
        <dbReference type="ARBA" id="ARBA00022741"/>
    </source>
</evidence>
<dbReference type="SMART" id="SM00129">
    <property type="entry name" value="KISc"/>
    <property type="match status" value="1"/>
</dbReference>
<feature type="region of interest" description="Disordered" evidence="13">
    <location>
        <begin position="571"/>
        <end position="603"/>
    </location>
</feature>
<evidence type="ECO:0000256" key="5">
    <source>
        <dbReference type="ARBA" id="ARBA00022701"/>
    </source>
</evidence>
<dbReference type="SMART" id="SM00240">
    <property type="entry name" value="FHA"/>
    <property type="match status" value="1"/>
</dbReference>
<evidence type="ECO:0000256" key="9">
    <source>
        <dbReference type="ARBA" id="ARBA00023175"/>
    </source>
</evidence>
<keyword evidence="8 12" id="KW-0175">Coiled coil</keyword>
<evidence type="ECO:0000256" key="4">
    <source>
        <dbReference type="ARBA" id="ARBA00022490"/>
    </source>
</evidence>
<dbReference type="Pfam" id="PF12473">
    <property type="entry name" value="DUF3694"/>
    <property type="match status" value="1"/>
</dbReference>
<dbReference type="Pfam" id="PF16183">
    <property type="entry name" value="Kinesin_assoc"/>
    <property type="match status" value="2"/>
</dbReference>
<dbReference type="PROSITE" id="PS50067">
    <property type="entry name" value="KINESIN_MOTOR_2"/>
    <property type="match status" value="1"/>
</dbReference>
<evidence type="ECO:0000256" key="10">
    <source>
        <dbReference type="ARBA" id="ARBA00023212"/>
    </source>
</evidence>
<dbReference type="CDD" id="cd01233">
    <property type="entry name" value="PH_KIFIA_KIFIB"/>
    <property type="match status" value="1"/>
</dbReference>
<dbReference type="Pfam" id="PF00169">
    <property type="entry name" value="PH"/>
    <property type="match status" value="1"/>
</dbReference>
<evidence type="ECO:0000256" key="12">
    <source>
        <dbReference type="SAM" id="Coils"/>
    </source>
</evidence>
<evidence type="ECO:0000259" key="16">
    <source>
        <dbReference type="PROSITE" id="PS50067"/>
    </source>
</evidence>
<dbReference type="PROSITE" id="PS50006">
    <property type="entry name" value="FHA_DOMAIN"/>
    <property type="match status" value="1"/>
</dbReference>
<dbReference type="OrthoDB" id="3176171at2759"/>
<dbReference type="InterPro" id="IPR027417">
    <property type="entry name" value="P-loop_NTPase"/>
</dbReference>
<keyword evidence="9 11" id="KW-0505">Motor protein</keyword>
<keyword evidence="5" id="KW-0493">Microtubule</keyword>
<keyword evidence="7 11" id="KW-0067">ATP-binding</keyword>
<dbReference type="InterPro" id="IPR022164">
    <property type="entry name" value="Kinesin-like"/>
</dbReference>
<dbReference type="InterPro" id="IPR049780">
    <property type="entry name" value="PH_KIFIA_KIFIB"/>
</dbReference>
<dbReference type="GO" id="GO:0005874">
    <property type="term" value="C:microtubule"/>
    <property type="evidence" value="ECO:0007669"/>
    <property type="project" value="UniProtKB-KW"/>
</dbReference>
<dbReference type="InterPro" id="IPR032405">
    <property type="entry name" value="Kinesin_assoc"/>
</dbReference>
<reference evidence="18" key="1">
    <citation type="submission" date="2015-06" db="EMBL/GenBank/DDBJ databases">
        <title>Expansion of signal transduction pathways in fungi by whole-genome duplication.</title>
        <authorList>
            <consortium name="DOE Joint Genome Institute"/>
            <person name="Corrochano L.M."/>
            <person name="Kuo A."/>
            <person name="Marcet-Houben M."/>
            <person name="Polaino S."/>
            <person name="Salamov A."/>
            <person name="Villalobos J.M."/>
            <person name="Alvarez M.I."/>
            <person name="Avalos J."/>
            <person name="Benito E.P."/>
            <person name="Benoit I."/>
            <person name="Burger G."/>
            <person name="Camino L.P."/>
            <person name="Canovas D."/>
            <person name="Cerda-Olmedo E."/>
            <person name="Cheng J.-F."/>
            <person name="Dominguez A."/>
            <person name="Elias M."/>
            <person name="Eslava A.P."/>
            <person name="Glaser F."/>
            <person name="Grimwood J."/>
            <person name="Gutierrez G."/>
            <person name="Heitman J."/>
            <person name="Henrissat B."/>
            <person name="Iturriaga E.A."/>
            <person name="Lang B.F."/>
            <person name="Lavin J.L."/>
            <person name="Lee S."/>
            <person name="Li W."/>
            <person name="Lindquist E."/>
            <person name="Lopez-Garcia S."/>
            <person name="Luque E.M."/>
            <person name="Marcos A.T."/>
            <person name="Martin J."/>
            <person name="McCluskey K."/>
            <person name="Medina H.R."/>
            <person name="Miralles-Duran A."/>
            <person name="Miyazaki A."/>
            <person name="Munoz-Torres E."/>
            <person name="Oguiza J.A."/>
            <person name="Ohm R."/>
            <person name="Olmedo M."/>
            <person name="Orejas M."/>
            <person name="Ortiz-Castellanos L."/>
            <person name="Pisabarro A.G."/>
            <person name="Rodriguez-Romero J."/>
            <person name="Ruiz-Herrera J."/>
            <person name="Ruiz-Vazquez R."/>
            <person name="Sanz C."/>
            <person name="Schackwitz W."/>
            <person name="Schmutz J."/>
            <person name="Shahriari M."/>
            <person name="Shelest E."/>
            <person name="Silva-Franco F."/>
            <person name="Soanes D."/>
            <person name="Syed K."/>
            <person name="Tagua V.G."/>
            <person name="Talbot N.J."/>
            <person name="Thon M."/>
            <person name="De vries R.P."/>
            <person name="Wiebenga A."/>
            <person name="Yadav J.S."/>
            <person name="Braun E.L."/>
            <person name="Baker S."/>
            <person name="Garre V."/>
            <person name="Horwitz B."/>
            <person name="Torres-Martinez S."/>
            <person name="Idnurm A."/>
            <person name="Herrera-Estrella A."/>
            <person name="Gabaldon T."/>
            <person name="Grigoriev I.V."/>
        </authorList>
    </citation>
    <scope>NUCLEOTIDE SEQUENCE [LARGE SCALE GENOMIC DNA]</scope>
    <source>
        <strain evidence="18">NRRL 1555(-)</strain>
    </source>
</reference>
<dbReference type="PANTHER" id="PTHR47117:SF10">
    <property type="entry name" value="KINESIN-LIKE PROTEIN KIF1B"/>
    <property type="match status" value="1"/>
</dbReference>
<sequence>EIARGAEGLIRMEGDQTIISRPSDQRTGKDSEDIKAFTFDKSYWSADKSDPTYADQQKVYNDLGEELLDHAFGGYNCCIFAYGQTGSGKSYSMMGYGEDKGIIPRTCLELFNRIQNNKDPDVTYRAEVSYIEIYNEKVRDLLSPKMKGNLKVREHPSTGPYVEDLSRLAVTSFENINDLMDEGNKARTVAATNMNETSSRSHAIFTVFLTQKRIDETSGQENEKVARISLVDLAGSERANSTGATGARLKEGANINRSLTTLGKVISGLAEQSINDARKGKKLKEVFIPYRDSVLTWLLKDSLGGNSKTAMIAAIAPADYDETLSTLRYADQAKKIQNKAVVNEDPNAKMIRELKDELENLRTRLRVYAPDVVEQLTQEFEIVDSQGVTKKVTQKQILDQLQSSERLLADLNETWEEKLKKTEEIQKERENTLEELGIAVHRNTVGVYAPKKVPHLVNLNEDPLMSECLMYQLKPGTTRVGRNESKAPGDIRLTGSNIQDDHCTFVNTNGTVTVHPNPKSVTMVNGLRIEEPKRLKSGYRIILGGFHIFRFNHPEEVRRERDLQKIVHERNRAGGTSSPCTLLDDEGERPCSPTDSASLMGSEPMDWSDARLEAMKNYYSPDMSFTGVNDDELEKLYDEIARARNIRKIRCESRTDLLNDDDDASTGKDSAICSVATASVVIDNRRESVYTESPIDYTEIEEKQRMKDEFEKEMRSQKKHFEAEIKRMSLRYPSGIIPIYTDAQTALLKGVLERWKKLRYVTMAESVLTHAMMLKEANIYAREMNKRVTYQFAIIEEGQFSSPVSSWEPTSGFNEFNTDEDKSLTSSQKPCIGVRVIDRKHQTMYFWSLGRLKQRLHKMQELYKFIDKPNYCKHLNVEDIFYENPCPKYCFIGSASVSVRNLALHQPYESCVEVVCRSTGRVKGKLRVLISPMAELSALERDLDKEAGGEREREEENPLKASESKIQINQRILFEIRMLELSGLSESEFSQVHVQFRLSSLGGIPAYSSAEKLFATDPASGFENGSIVLDYSQKISMTVTERVLDLFMHSMVSFEIYGTAQPRVLSQHERWDDEREKPSLEYLQSVKQLSVQPSLVDQLSVRPEEELLASERHDIVAWVQVCELTPNGSYMPVQVVSQNTLDKGTFGLRQGLQRRISITLSHSSGKQFAWNRISKASIGRVRCLDDKGRIISSPAHEDVQIKLSVRQKVSYKSDGTSQLCSQGAWDSSQHDCTFLNRLTPTNSRILLQLKWEVEAEKCSKPIQFSMDIAVQVQGRDATGASRLRKLLGSSKHLTKCSGMFQVHLRPPMTRRVSQLWRLNTGARPIKGDECLGAWRPRGVSLVNDYRQICERIRRKEDNVFTSQKDGSDVPTDAQAQLLHKVLDLWTHKMGTHQEIVLSQDPPVPGLHDMERQDLCKVSYKLLAEVKLVVETDTVAKKGFMTYQEDPLNNKWVKRWFVMRRPYIYIYSNQSETDEQGVINISSVRVSNSRDMENVVHRSHIYALYTTNNAYILQATSKNDMIDWMAKLDPS</sequence>
<dbReference type="SUPFAM" id="SSF50729">
    <property type="entry name" value="PH domain-like"/>
    <property type="match status" value="1"/>
</dbReference>
<proteinExistence type="inferred from homology"/>
<evidence type="ECO:0000256" key="11">
    <source>
        <dbReference type="PROSITE-ProRule" id="PRU00283"/>
    </source>
</evidence>
<dbReference type="PRINTS" id="PR00380">
    <property type="entry name" value="KINESINHEAVY"/>
</dbReference>
<accession>A0A167KTY2</accession>
<dbReference type="SUPFAM" id="SSF52540">
    <property type="entry name" value="P-loop containing nucleoside triphosphate hydrolases"/>
    <property type="match status" value="1"/>
</dbReference>
<dbReference type="Pfam" id="PF00498">
    <property type="entry name" value="FHA"/>
    <property type="match status" value="1"/>
</dbReference>
<keyword evidence="10" id="KW-0206">Cytoskeleton</keyword>
<dbReference type="VEuPathDB" id="FungiDB:PHYBLDRAFT_95993"/>
<evidence type="ECO:0000313" key="17">
    <source>
        <dbReference type="EMBL" id="OAD68877.1"/>
    </source>
</evidence>
<comment type="similarity">
    <text evidence="11">Belongs to the TRAFAC class myosin-kinesin ATPase superfamily. Kinesin family.</text>
</comment>
<keyword evidence="4" id="KW-0963">Cytoplasm</keyword>
<dbReference type="InterPro" id="IPR000253">
    <property type="entry name" value="FHA_dom"/>
</dbReference>
<evidence type="ECO:0000259" key="14">
    <source>
        <dbReference type="PROSITE" id="PS50003"/>
    </source>
</evidence>
<evidence type="ECO:0000256" key="8">
    <source>
        <dbReference type="ARBA" id="ARBA00023054"/>
    </source>
</evidence>
<dbReference type="InterPro" id="IPR001849">
    <property type="entry name" value="PH_domain"/>
</dbReference>
<dbReference type="InterPro" id="IPR011993">
    <property type="entry name" value="PH-like_dom_sf"/>
</dbReference>
<evidence type="ECO:0000259" key="15">
    <source>
        <dbReference type="PROSITE" id="PS50006"/>
    </source>
</evidence>
<comment type="subcellular location">
    <subcellularLocation>
        <location evidence="1">Cytoplasm</location>
        <location evidence="1">Cytoskeleton</location>
    </subcellularLocation>
</comment>
<dbReference type="PROSITE" id="PS00411">
    <property type="entry name" value="KINESIN_MOTOR_1"/>
    <property type="match status" value="1"/>
</dbReference>
<dbReference type="Gene3D" id="2.60.200.20">
    <property type="match status" value="1"/>
</dbReference>
<dbReference type="CDD" id="cd01365">
    <property type="entry name" value="KISc_KIF1A_KIF1B"/>
    <property type="match status" value="1"/>
</dbReference>
<dbReference type="InterPro" id="IPR008984">
    <property type="entry name" value="SMAD_FHA_dom_sf"/>
</dbReference>
<evidence type="ECO:0000313" key="18">
    <source>
        <dbReference type="Proteomes" id="UP000077315"/>
    </source>
</evidence>
<dbReference type="SUPFAM" id="SSF49879">
    <property type="entry name" value="SMAD/FHA domain"/>
    <property type="match status" value="1"/>
</dbReference>
<dbReference type="GO" id="GO:0047496">
    <property type="term" value="P:vesicle transport along microtubule"/>
    <property type="evidence" value="ECO:0007669"/>
    <property type="project" value="UniProtKB-ARBA"/>
</dbReference>
<dbReference type="SMART" id="SM00233">
    <property type="entry name" value="PH"/>
    <property type="match status" value="1"/>
</dbReference>
<feature type="binding site" evidence="11">
    <location>
        <begin position="83"/>
        <end position="90"/>
    </location>
    <ligand>
        <name>ATP</name>
        <dbReference type="ChEBI" id="CHEBI:30616"/>
    </ligand>
</feature>
<feature type="non-terminal residue" evidence="17">
    <location>
        <position position="1530"/>
    </location>
</feature>
<dbReference type="EMBL" id="KV440993">
    <property type="protein sequence ID" value="OAD68877.1"/>
    <property type="molecule type" value="Genomic_DNA"/>
</dbReference>
<feature type="coiled-coil region" evidence="12">
    <location>
        <begin position="394"/>
        <end position="432"/>
    </location>
</feature>
<gene>
    <name evidence="17" type="ORF">PHYBLDRAFT_95993</name>
</gene>
<feature type="compositionally biased region" description="Basic and acidic residues" evidence="13">
    <location>
        <begin position="941"/>
        <end position="958"/>
    </location>
</feature>
<feature type="region of interest" description="Disordered" evidence="13">
    <location>
        <begin position="941"/>
        <end position="962"/>
    </location>
</feature>
<name>A0A167KTY2_PHYB8</name>
<dbReference type="GeneID" id="29004845"/>
<dbReference type="Pfam" id="PF12423">
    <property type="entry name" value="KIF1B"/>
    <property type="match status" value="1"/>
</dbReference>
<dbReference type="GO" id="GO:0005546">
    <property type="term" value="F:phosphatidylinositol-4,5-bisphosphate binding"/>
    <property type="evidence" value="ECO:0007669"/>
    <property type="project" value="UniProtKB-ARBA"/>
</dbReference>
<feature type="domain" description="PH" evidence="14">
    <location>
        <begin position="1433"/>
        <end position="1530"/>
    </location>
</feature>
<dbReference type="FunFam" id="2.60.200.20:FF:000021">
    <property type="entry name" value="Kinesin family protein"/>
    <property type="match status" value="1"/>
</dbReference>
<dbReference type="PANTHER" id="PTHR47117">
    <property type="entry name" value="STAR-RELATED LIPID TRANSFER PROTEIN 9"/>
    <property type="match status" value="1"/>
</dbReference>